<dbReference type="Proteomes" id="UP000269396">
    <property type="component" value="Unassembled WGS sequence"/>
</dbReference>
<dbReference type="AlphaFoldDB" id="A0A183PF51"/>
<keyword evidence="2" id="KW-1185">Reference proteome</keyword>
<protein>
    <submittedName>
        <fullName evidence="1">Uncharacterized protein</fullName>
    </submittedName>
</protein>
<evidence type="ECO:0000313" key="2">
    <source>
        <dbReference type="Proteomes" id="UP000269396"/>
    </source>
</evidence>
<accession>A0A183PF51</accession>
<dbReference type="EMBL" id="UZAL01033030">
    <property type="protein sequence ID" value="VDP62462.1"/>
    <property type="molecule type" value="Genomic_DNA"/>
</dbReference>
<reference evidence="1" key="1">
    <citation type="submission" date="2018-11" db="EMBL/GenBank/DDBJ databases">
        <authorList>
            <consortium name="Pathogen Informatics"/>
        </authorList>
    </citation>
    <scope>NUCLEOTIDE SEQUENCE [LARGE SCALE GENOMIC DNA]</scope>
    <source>
        <strain evidence="1">Denwood</strain>
    </source>
</reference>
<gene>
    <name evidence="1" type="ORF">SMTD_LOCUS12987</name>
</gene>
<sequence>MDIAITFEANGTEFESRNINSFIQKHSTFIQCNHNPTRHYYSLIFLNKLTTYKKYPLLYPLQIEYKLRKRYSLSINDDDDDNNKKKILDKYDHSMLIINNIKMYYSTILLTNLYINKLNFFINIKQFCQKYTTYILNNSNKYWLENYYKIKYLQNQKSINQSIIDLSYFKQMNNFIINRNLYSDVITNMFTSKGYIYATNNNGLTSEMNLSNELNQQNHNEKQVIQYERYQRNQLQECTHINSHSSTRHLSVMRFKCLRSSVAAEEKITIASNSFKNYVKSCHSPNQLSTSSVRVATRKPIGNVNQSERLKKFQNSKHLVDSICSSDDNLDQSRLSNSVTKNSVSINSVIDHSKRKPRTSCLSNSKVSSNKYSVIRRTSTLRTLCLCFYAVEIYHEDLSFTFAYLPQLIPDDLAGHEITTVSNGFSLIKKYTPFSLIHHVKLPIMTNFLLNYLTIQDIIPENDIKPMSPSLFQAEFDYSSITTVRSFNKEIQSNVPDQIDLDKSCLKEKHSSVISRKSSDLLITEPSSSTSPSLSSSALLLMDSKNKQLVSKSYTAKSTDYSVDNDDITSKIVIDDNKRSPIKHNPVHKLCSNPSTIVTKTFQSNSDVYDLLSQVKLSLIKVERHLNELDAYHDDGDDDDDKSVHSVDQVGESLSLAHLATSCDQLIKFLGQLKAYDFRINSAVSLLKSTVPSSSTSLVVTIDQDELLNELNIVWRKLIVGTKKWISKLQYVSNLIE</sequence>
<evidence type="ECO:0000313" key="1">
    <source>
        <dbReference type="EMBL" id="VDP62462.1"/>
    </source>
</evidence>
<proteinExistence type="predicted"/>
<name>A0A183PF51_9TREM</name>
<organism evidence="1 2">
    <name type="scientific">Schistosoma mattheei</name>
    <dbReference type="NCBI Taxonomy" id="31246"/>
    <lineage>
        <taxon>Eukaryota</taxon>
        <taxon>Metazoa</taxon>
        <taxon>Spiralia</taxon>
        <taxon>Lophotrochozoa</taxon>
        <taxon>Platyhelminthes</taxon>
        <taxon>Trematoda</taxon>
        <taxon>Digenea</taxon>
        <taxon>Strigeidida</taxon>
        <taxon>Schistosomatoidea</taxon>
        <taxon>Schistosomatidae</taxon>
        <taxon>Schistosoma</taxon>
    </lineage>
</organism>